<dbReference type="AlphaFoldDB" id="A0A6I1I116"/>
<evidence type="ECO:0000313" key="3">
    <source>
        <dbReference type="Proteomes" id="UP000468717"/>
    </source>
</evidence>
<reference evidence="2 3" key="1">
    <citation type="submission" date="2019-10" db="EMBL/GenBank/DDBJ databases">
        <title>Three novel species isolated from a subtropical stream in China.</title>
        <authorList>
            <person name="Lu H."/>
        </authorList>
    </citation>
    <scope>NUCLEOTIDE SEQUENCE [LARGE SCALE GENOMIC DNA]</scope>
    <source>
        <strain evidence="2 3">FT13W</strain>
    </source>
</reference>
<accession>A0A6I1I116</accession>
<dbReference type="Gene3D" id="1.10.3920.10">
    <property type="entry name" value="PA2201 C-terminal domain-like"/>
    <property type="match status" value="1"/>
</dbReference>
<dbReference type="InterPro" id="IPR015025">
    <property type="entry name" value="PoNi_C"/>
</dbReference>
<organism evidence="2 3">
    <name type="scientific">Janthinobacterium violaceinigrum</name>
    <dbReference type="NCBI Taxonomy" id="2654252"/>
    <lineage>
        <taxon>Bacteria</taxon>
        <taxon>Pseudomonadati</taxon>
        <taxon>Pseudomonadota</taxon>
        <taxon>Betaproteobacteria</taxon>
        <taxon>Burkholderiales</taxon>
        <taxon>Oxalobacteraceae</taxon>
        <taxon>Janthinobacterium</taxon>
    </lineage>
</organism>
<evidence type="ECO:0000259" key="1">
    <source>
        <dbReference type="Pfam" id="PF08929"/>
    </source>
</evidence>
<dbReference type="Proteomes" id="UP000468717">
    <property type="component" value="Unassembled WGS sequence"/>
</dbReference>
<name>A0A6I1I116_9BURK</name>
<evidence type="ECO:0000313" key="2">
    <source>
        <dbReference type="EMBL" id="KAB8064614.1"/>
    </source>
</evidence>
<feature type="domain" description="PoNi C-terminal" evidence="1">
    <location>
        <begin position="183"/>
        <end position="292"/>
    </location>
</feature>
<dbReference type="SUPFAM" id="SSF140731">
    <property type="entry name" value="PA2201 C-terminal domain-like"/>
    <property type="match status" value="1"/>
</dbReference>
<protein>
    <submittedName>
        <fullName evidence="2">DUF1911 domain-containing protein</fullName>
    </submittedName>
</protein>
<proteinExistence type="predicted"/>
<gene>
    <name evidence="2" type="ORF">GCN75_11635</name>
</gene>
<dbReference type="EMBL" id="WFLI01000011">
    <property type="protein sequence ID" value="KAB8064614.1"/>
    <property type="molecule type" value="Genomic_DNA"/>
</dbReference>
<dbReference type="Pfam" id="PF08929">
    <property type="entry name" value="PoNi_C"/>
    <property type="match status" value="1"/>
</dbReference>
<comment type="caution">
    <text evidence="2">The sequence shown here is derived from an EMBL/GenBank/DDBJ whole genome shotgun (WGS) entry which is preliminary data.</text>
</comment>
<sequence length="368" mass="43227">MLGIYVERNVRQHLAEICTKQEKWYFAMKNSVFHERRRQNFLYEELYKKTRTNQLSLIRGGGENRKDAYSRGESSSVHHFLYLELLWIWMLDYTAGIDLDQLAPRIADIVDKFEEWNEVDQKYQQECALQLPEYGPYKYSGAPDFSTLSDYEDTLQLLSIAILARDQRSVQRIIHILRSHRGQDGLFEQLISAYVDNVVERDTCVLGSPYDTLLRVFYEEDETATLSLLKKYLQQWYPAMKDHPRWHDEHLRISEEGYAGYYGYWAFEAGAAVFILDLDDSAIDHLVYPKDLVNYGRKLRAEHRYTSMDTDLINKVGRVDGGQPCPQTGFWETPAKLHSRSHFEQGKIMPVFDDAGYGETIWHWSEEQ</sequence>
<dbReference type="InterPro" id="IPR028983">
    <property type="entry name" value="PA2201-like_C"/>
</dbReference>
<keyword evidence="3" id="KW-1185">Reference proteome</keyword>